<gene>
    <name evidence="1" type="ordered locus">Desmer_2001</name>
</gene>
<reference evidence="2" key="2">
    <citation type="submission" date="2012-08" db="EMBL/GenBank/DDBJ databases">
        <title>Finished genome of Desulfosporosinus meridiei DSM 13257.</title>
        <authorList>
            <person name="Huntemann M."/>
            <person name="Wei C.-L."/>
            <person name="Han J."/>
            <person name="Detter J.C."/>
            <person name="Han C."/>
            <person name="Davenport K."/>
            <person name="Daligault H."/>
            <person name="Erkkila T."/>
            <person name="Gu W."/>
            <person name="Munk A.C.C."/>
            <person name="Teshima H."/>
            <person name="Xu Y."/>
            <person name="Chain P."/>
            <person name="Tapia R."/>
            <person name="Chen A."/>
            <person name="Krypides N."/>
            <person name="Mavromatis K."/>
            <person name="Markowitz V."/>
            <person name="Szeto E."/>
            <person name="Ivanova N."/>
            <person name="Mikhailova N."/>
            <person name="Ovchinnikova G."/>
            <person name="Pagani I."/>
            <person name="Pati A."/>
            <person name="Goodwin L."/>
            <person name="Peters L."/>
            <person name="Pitluck S."/>
            <person name="Woyke T."/>
            <person name="Pester M."/>
            <person name="Spring S."/>
            <person name="Ollivier B."/>
            <person name="Rattei T."/>
            <person name="Klenk H.-P."/>
            <person name="Wagner M."/>
            <person name="Loy A."/>
        </authorList>
    </citation>
    <scope>NUCLEOTIDE SEQUENCE [LARGE SCALE GENOMIC DNA]</scope>
    <source>
        <strain evidence="2">ATCC BAA-275 / DSM 13257 / NCIMB 13706 / S10</strain>
    </source>
</reference>
<accession>J7IUX3</accession>
<dbReference type="EMBL" id="CP003629">
    <property type="protein sequence ID" value="AFQ43949.1"/>
    <property type="molecule type" value="Genomic_DNA"/>
</dbReference>
<dbReference type="AlphaFoldDB" id="J7IUX3"/>
<name>J7IUX3_DESMD</name>
<dbReference type="KEGG" id="dmi:Desmer_2001"/>
<sequence>MRYLAVRFSVKNYLNRYKVITNKEGDEQLSKKDMEKRRRNNYS</sequence>
<dbReference type="Proteomes" id="UP000005262">
    <property type="component" value="Chromosome"/>
</dbReference>
<protein>
    <submittedName>
        <fullName evidence="1">Uncharacterized protein</fullName>
    </submittedName>
</protein>
<keyword evidence="2" id="KW-1185">Reference proteome</keyword>
<dbReference type="HOGENOM" id="CLU_3232669_0_0_9"/>
<proteinExistence type="predicted"/>
<organism evidence="1 2">
    <name type="scientific">Desulfosporosinus meridiei (strain ATCC BAA-275 / DSM 13257 / KCTC 12902 / NCIMB 13706 / S10)</name>
    <dbReference type="NCBI Taxonomy" id="768704"/>
    <lineage>
        <taxon>Bacteria</taxon>
        <taxon>Bacillati</taxon>
        <taxon>Bacillota</taxon>
        <taxon>Clostridia</taxon>
        <taxon>Eubacteriales</taxon>
        <taxon>Desulfitobacteriaceae</taxon>
        <taxon>Desulfosporosinus</taxon>
    </lineage>
</organism>
<evidence type="ECO:0000313" key="1">
    <source>
        <dbReference type="EMBL" id="AFQ43949.1"/>
    </source>
</evidence>
<dbReference type="STRING" id="768704.Desmer_2001"/>
<reference evidence="1 2" key="1">
    <citation type="journal article" date="2012" name="J. Bacteriol.">
        <title>Complete genome sequences of Desulfosporosinus orientis DSM765T, Desulfosporosinus youngiae DSM17734T, Desulfosporosinus meridiei DSM13257T, and Desulfosporosinus acidiphilus DSM22704T.</title>
        <authorList>
            <person name="Pester M."/>
            <person name="Brambilla E."/>
            <person name="Alazard D."/>
            <person name="Rattei T."/>
            <person name="Weinmaier T."/>
            <person name="Han J."/>
            <person name="Lucas S."/>
            <person name="Lapidus A."/>
            <person name="Cheng J.F."/>
            <person name="Goodwin L."/>
            <person name="Pitluck S."/>
            <person name="Peters L."/>
            <person name="Ovchinnikova G."/>
            <person name="Teshima H."/>
            <person name="Detter J.C."/>
            <person name="Han C.S."/>
            <person name="Tapia R."/>
            <person name="Land M.L."/>
            <person name="Hauser L."/>
            <person name="Kyrpides N.C."/>
            <person name="Ivanova N.N."/>
            <person name="Pagani I."/>
            <person name="Huntmann M."/>
            <person name="Wei C.L."/>
            <person name="Davenport K.W."/>
            <person name="Daligault H."/>
            <person name="Chain P.S."/>
            <person name="Chen A."/>
            <person name="Mavromatis K."/>
            <person name="Markowitz V."/>
            <person name="Szeto E."/>
            <person name="Mikhailova N."/>
            <person name="Pati A."/>
            <person name="Wagner M."/>
            <person name="Woyke T."/>
            <person name="Ollivier B."/>
            <person name="Klenk H.P."/>
            <person name="Spring S."/>
            <person name="Loy A."/>
        </authorList>
    </citation>
    <scope>NUCLEOTIDE SEQUENCE [LARGE SCALE GENOMIC DNA]</scope>
    <source>
        <strain evidence="2">ATCC BAA-275 / DSM 13257 / NCIMB 13706 / S10</strain>
    </source>
</reference>
<evidence type="ECO:0000313" key="2">
    <source>
        <dbReference type="Proteomes" id="UP000005262"/>
    </source>
</evidence>